<sequence>MEICLSPPVPPPPSHRLPKSGGQTSPLPSTDQTRPSTSLQACQAVLVCVSAWSLTPSSPLPGRRRASRRRRPLRRTEPLPVLSRIAESQSPDCAESHLHLQSPIFISISISNLQSTKQSTKQSIKQSIETATNKESIDRKGKEEMAFLGSPPQSYWPSPFVADPAFDPELTDPSAGLHDAQQPPLPHGVHPSPDNAAHHHHHILDPALSDDMPPPQGQHPIIFHQTSPHSYAPPPPFEQGLPPPDQIYSPTRIRAPSSKDLQTHNNGEVVMDDGHGAAYIAPAQHPFLGNGMHHPDMHQPLGQPPQIKFRATTNNSAGSGSHGRRPKMTKEEQMARRRLRTDTDEYRTQERERMRRRRAREKEERERMRREQEEQLRAEGKESWIAPATAPTTTTTTTTTITTSAPASIAAVVASTPAAPKRKTVKMVKKKASVAAPAAVDEGLGAVEEDTARESKRQAKVDSRAAAATEEPAAESMDVEDAAETLKDEVENPAAQSEGPEEQSADSEKAAVQPEESAEKSPDGPEGEAGSEDRDESPEDDAAGKKDGARASTRRAAVGKSNASTPRPTRSAAKAAPAKPAAPARPSRAARSAPEPDKVVQEITTTRSGRTTRSALSSKPAVKDEQAESPVQAGAAASAGAAAANAAAPTPLKITTRKQTVTTVASPSSPAVSKTRVSLKSLSTAATAPSAPTDAKSPSSARTEPKSGQAMAPVVMLFGYPAGANPPCDVGSVSVTVESTRTGKICMMTADDMRRPATPAADEGAESTDRMDVDENKDKDKDANEEGEASEKPAGSQRGSSTPDANASANGRFSWDLVVQVLKADVGFDPATDELVGFHHKDPLLLSCDRHLNTAMTMAAKEGVRMPKWYVYEKQQQPQAPQ</sequence>
<feature type="compositionally biased region" description="Low complexity" evidence="1">
    <location>
        <begin position="678"/>
        <end position="701"/>
    </location>
</feature>
<comment type="caution">
    <text evidence="2">The sequence shown here is derived from an EMBL/GenBank/DDBJ whole genome shotgun (WGS) entry which is preliminary data.</text>
</comment>
<feature type="region of interest" description="Disordered" evidence="1">
    <location>
        <begin position="749"/>
        <end position="809"/>
    </location>
</feature>
<feature type="compositionally biased region" description="Acidic residues" evidence="1">
    <location>
        <begin position="525"/>
        <end position="541"/>
    </location>
</feature>
<accession>A0AAD6NHW8</accession>
<feature type="compositionally biased region" description="Low complexity" evidence="1">
    <location>
        <begin position="633"/>
        <end position="648"/>
    </location>
</feature>
<feature type="compositionally biased region" description="Polar residues" evidence="1">
    <location>
        <begin position="657"/>
        <end position="676"/>
    </location>
</feature>
<gene>
    <name evidence="2" type="ORF">Dda_5805</name>
</gene>
<evidence type="ECO:0000313" key="2">
    <source>
        <dbReference type="EMBL" id="KAJ6258910.1"/>
    </source>
</evidence>
<feature type="compositionally biased region" description="Low complexity" evidence="1">
    <location>
        <begin position="604"/>
        <end position="618"/>
    </location>
</feature>
<feature type="compositionally biased region" description="Low complexity" evidence="1">
    <location>
        <begin position="465"/>
        <end position="475"/>
    </location>
</feature>
<proteinExistence type="predicted"/>
<feature type="region of interest" description="Disordered" evidence="1">
    <location>
        <begin position="414"/>
        <end position="709"/>
    </location>
</feature>
<feature type="region of interest" description="Disordered" evidence="1">
    <location>
        <begin position="149"/>
        <end position="199"/>
    </location>
</feature>
<evidence type="ECO:0000256" key="1">
    <source>
        <dbReference type="SAM" id="MobiDB-lite"/>
    </source>
</evidence>
<dbReference type="EMBL" id="JAQGDS010000007">
    <property type="protein sequence ID" value="KAJ6258910.1"/>
    <property type="molecule type" value="Genomic_DNA"/>
</dbReference>
<dbReference type="Proteomes" id="UP001221413">
    <property type="component" value="Unassembled WGS sequence"/>
</dbReference>
<feature type="compositionally biased region" description="Basic and acidic residues" evidence="1">
    <location>
        <begin position="450"/>
        <end position="463"/>
    </location>
</feature>
<feature type="compositionally biased region" description="Basic and acidic residues" evidence="1">
    <location>
        <begin position="360"/>
        <end position="382"/>
    </location>
</feature>
<feature type="compositionally biased region" description="Low complexity" evidence="1">
    <location>
        <begin position="565"/>
        <end position="593"/>
    </location>
</feature>
<feature type="compositionally biased region" description="Basic residues" evidence="1">
    <location>
        <begin position="420"/>
        <end position="432"/>
    </location>
</feature>
<organism evidence="2 3">
    <name type="scientific">Drechslerella dactyloides</name>
    <name type="common">Nematode-trapping fungus</name>
    <name type="synonym">Arthrobotrys dactyloides</name>
    <dbReference type="NCBI Taxonomy" id="74499"/>
    <lineage>
        <taxon>Eukaryota</taxon>
        <taxon>Fungi</taxon>
        <taxon>Dikarya</taxon>
        <taxon>Ascomycota</taxon>
        <taxon>Pezizomycotina</taxon>
        <taxon>Orbiliomycetes</taxon>
        <taxon>Orbiliales</taxon>
        <taxon>Orbiliaceae</taxon>
        <taxon>Drechslerella</taxon>
    </lineage>
</organism>
<feature type="compositionally biased region" description="Basic and acidic residues" evidence="1">
    <location>
        <begin position="767"/>
        <end position="784"/>
    </location>
</feature>
<name>A0AAD6NHW8_DREDA</name>
<feature type="region of interest" description="Disordered" evidence="1">
    <location>
        <begin position="310"/>
        <end position="382"/>
    </location>
</feature>
<feature type="compositionally biased region" description="Polar residues" evidence="1">
    <location>
        <begin position="797"/>
        <end position="809"/>
    </location>
</feature>
<protein>
    <submittedName>
        <fullName evidence="2">Uncharacterized protein</fullName>
    </submittedName>
</protein>
<dbReference type="AlphaFoldDB" id="A0AAD6NHW8"/>
<evidence type="ECO:0000313" key="3">
    <source>
        <dbReference type="Proteomes" id="UP001221413"/>
    </source>
</evidence>
<feature type="compositionally biased region" description="Polar residues" evidence="1">
    <location>
        <begin position="21"/>
        <end position="38"/>
    </location>
</feature>
<keyword evidence="3" id="KW-1185">Reference proteome</keyword>
<reference evidence="2" key="1">
    <citation type="submission" date="2023-01" db="EMBL/GenBank/DDBJ databases">
        <title>The chitinases involved in constricting ring structure development in the nematode-trapping fungus Drechslerella dactyloides.</title>
        <authorList>
            <person name="Wang R."/>
            <person name="Zhang L."/>
            <person name="Tang P."/>
            <person name="Li S."/>
            <person name="Liang L."/>
        </authorList>
    </citation>
    <scope>NUCLEOTIDE SEQUENCE</scope>
    <source>
        <strain evidence="2">YMF1.00031</strain>
    </source>
</reference>
<feature type="region of interest" description="Disordered" evidence="1">
    <location>
        <begin position="1"/>
        <end position="38"/>
    </location>
</feature>
<feature type="compositionally biased region" description="Basic and acidic residues" evidence="1">
    <location>
        <begin position="328"/>
        <end position="353"/>
    </location>
</feature>